<proteinExistence type="predicted"/>
<evidence type="ECO:0000313" key="2">
    <source>
        <dbReference type="EMBL" id="KAH7138830.1"/>
    </source>
</evidence>
<organism evidence="2 3">
    <name type="scientific">Dendryphion nanum</name>
    <dbReference type="NCBI Taxonomy" id="256645"/>
    <lineage>
        <taxon>Eukaryota</taxon>
        <taxon>Fungi</taxon>
        <taxon>Dikarya</taxon>
        <taxon>Ascomycota</taxon>
        <taxon>Pezizomycotina</taxon>
        <taxon>Dothideomycetes</taxon>
        <taxon>Pleosporomycetidae</taxon>
        <taxon>Pleosporales</taxon>
        <taxon>Torulaceae</taxon>
        <taxon>Dendryphion</taxon>
    </lineage>
</organism>
<sequence>MNEIENENPNARRGERETVWAGSQTAAARGAMGLVERGRSGEEATNCRRDPGWGEMYVGDRCFATKVWLFQARELANFLWILDGRSRSGDEENCKNSGFGRLDPSSPAPQGAWLLFPLRTPPDHGSSSRFRGLSTACRLPHLFASIGPLVPAEYSFCVHCSEDEIDGLVNTMSSARQVDEENGMYLHNSRYPLQNESSDSDVRNFGFRVSPQYLSNSCLC</sequence>
<reference evidence="2" key="1">
    <citation type="journal article" date="2021" name="Nat. Commun.">
        <title>Genetic determinants of endophytism in the Arabidopsis root mycobiome.</title>
        <authorList>
            <person name="Mesny F."/>
            <person name="Miyauchi S."/>
            <person name="Thiergart T."/>
            <person name="Pickel B."/>
            <person name="Atanasova L."/>
            <person name="Karlsson M."/>
            <person name="Huettel B."/>
            <person name="Barry K.W."/>
            <person name="Haridas S."/>
            <person name="Chen C."/>
            <person name="Bauer D."/>
            <person name="Andreopoulos W."/>
            <person name="Pangilinan J."/>
            <person name="LaButti K."/>
            <person name="Riley R."/>
            <person name="Lipzen A."/>
            <person name="Clum A."/>
            <person name="Drula E."/>
            <person name="Henrissat B."/>
            <person name="Kohler A."/>
            <person name="Grigoriev I.V."/>
            <person name="Martin F.M."/>
            <person name="Hacquard S."/>
        </authorList>
    </citation>
    <scope>NUCLEOTIDE SEQUENCE</scope>
    <source>
        <strain evidence="2">MPI-CAGE-CH-0243</strain>
    </source>
</reference>
<accession>A0A9P9J1L7</accession>
<gene>
    <name evidence="2" type="ORF">B0J11DRAFT_26001</name>
</gene>
<comment type="caution">
    <text evidence="2">The sequence shown here is derived from an EMBL/GenBank/DDBJ whole genome shotgun (WGS) entry which is preliminary data.</text>
</comment>
<name>A0A9P9J1L7_9PLEO</name>
<evidence type="ECO:0000313" key="3">
    <source>
        <dbReference type="Proteomes" id="UP000700596"/>
    </source>
</evidence>
<dbReference type="EMBL" id="JAGMWT010000001">
    <property type="protein sequence ID" value="KAH7138830.1"/>
    <property type="molecule type" value="Genomic_DNA"/>
</dbReference>
<feature type="region of interest" description="Disordered" evidence="1">
    <location>
        <begin position="1"/>
        <end position="23"/>
    </location>
</feature>
<keyword evidence="3" id="KW-1185">Reference proteome</keyword>
<protein>
    <submittedName>
        <fullName evidence="2">Uncharacterized protein</fullName>
    </submittedName>
</protein>
<dbReference type="AlphaFoldDB" id="A0A9P9J1L7"/>
<dbReference type="Proteomes" id="UP000700596">
    <property type="component" value="Unassembled WGS sequence"/>
</dbReference>
<evidence type="ECO:0000256" key="1">
    <source>
        <dbReference type="SAM" id="MobiDB-lite"/>
    </source>
</evidence>